<protein>
    <submittedName>
        <fullName evidence="1">Uncharacterized protein</fullName>
    </submittedName>
</protein>
<organism evidence="1 2">
    <name type="scientific">Trichodelitschia bisporula</name>
    <dbReference type="NCBI Taxonomy" id="703511"/>
    <lineage>
        <taxon>Eukaryota</taxon>
        <taxon>Fungi</taxon>
        <taxon>Dikarya</taxon>
        <taxon>Ascomycota</taxon>
        <taxon>Pezizomycotina</taxon>
        <taxon>Dothideomycetes</taxon>
        <taxon>Dothideomycetes incertae sedis</taxon>
        <taxon>Phaeotrichales</taxon>
        <taxon>Phaeotrichaceae</taxon>
        <taxon>Trichodelitschia</taxon>
    </lineage>
</organism>
<gene>
    <name evidence="1" type="ORF">EJ06DRAFT_254687</name>
</gene>
<evidence type="ECO:0000313" key="2">
    <source>
        <dbReference type="Proteomes" id="UP000799640"/>
    </source>
</evidence>
<proteinExistence type="predicted"/>
<dbReference type="AlphaFoldDB" id="A0A6G1HJI2"/>
<keyword evidence="2" id="KW-1185">Reference proteome</keyword>
<dbReference type="Proteomes" id="UP000799640">
    <property type="component" value="Unassembled WGS sequence"/>
</dbReference>
<accession>A0A6G1HJI2</accession>
<name>A0A6G1HJI2_9PEZI</name>
<reference evidence="1" key="1">
    <citation type="journal article" date="2020" name="Stud. Mycol.">
        <title>101 Dothideomycetes genomes: a test case for predicting lifestyles and emergence of pathogens.</title>
        <authorList>
            <person name="Haridas S."/>
            <person name="Albert R."/>
            <person name="Binder M."/>
            <person name="Bloem J."/>
            <person name="Labutti K."/>
            <person name="Salamov A."/>
            <person name="Andreopoulos B."/>
            <person name="Baker S."/>
            <person name="Barry K."/>
            <person name="Bills G."/>
            <person name="Bluhm B."/>
            <person name="Cannon C."/>
            <person name="Castanera R."/>
            <person name="Culley D."/>
            <person name="Daum C."/>
            <person name="Ezra D."/>
            <person name="Gonzalez J."/>
            <person name="Henrissat B."/>
            <person name="Kuo A."/>
            <person name="Liang C."/>
            <person name="Lipzen A."/>
            <person name="Lutzoni F."/>
            <person name="Magnuson J."/>
            <person name="Mondo S."/>
            <person name="Nolan M."/>
            <person name="Ohm R."/>
            <person name="Pangilinan J."/>
            <person name="Park H.-J."/>
            <person name="Ramirez L."/>
            <person name="Alfaro M."/>
            <person name="Sun H."/>
            <person name="Tritt A."/>
            <person name="Yoshinaga Y."/>
            <person name="Zwiers L.-H."/>
            <person name="Turgeon B."/>
            <person name="Goodwin S."/>
            <person name="Spatafora J."/>
            <person name="Crous P."/>
            <person name="Grigoriev I."/>
        </authorList>
    </citation>
    <scope>NUCLEOTIDE SEQUENCE</scope>
    <source>
        <strain evidence="1">CBS 262.69</strain>
    </source>
</reference>
<evidence type="ECO:0000313" key="1">
    <source>
        <dbReference type="EMBL" id="KAF2396051.1"/>
    </source>
</evidence>
<sequence length="156" mass="17708">MRSCWTNTRQQIEAEVKMQPPPVHLLGMNHRQQSDIQGDSAMLATPSRSRPQPDKRNISTFSTFETLASRAYREACPQKLFVTPTSQLPDQAQVFSLSQLSPSDLLDHFGFAASVCKLKSWEFNDMEEEPERNARIYKLQLAAPSPDVPQKLFIEA</sequence>
<dbReference type="EMBL" id="ML996709">
    <property type="protein sequence ID" value="KAF2396051.1"/>
    <property type="molecule type" value="Genomic_DNA"/>
</dbReference>